<dbReference type="SUPFAM" id="SSF52743">
    <property type="entry name" value="Subtilisin-like"/>
    <property type="match status" value="1"/>
</dbReference>
<keyword evidence="3 5" id="KW-0378">Hydrolase</keyword>
<dbReference type="InterPro" id="IPR036852">
    <property type="entry name" value="Peptidase_S8/S53_dom_sf"/>
</dbReference>
<comment type="similarity">
    <text evidence="1 5">Belongs to the peptidase S8 family.</text>
</comment>
<protein>
    <recommendedName>
        <fullName evidence="7">Peptidase S8/S53 domain-containing protein</fullName>
    </recommendedName>
</protein>
<dbReference type="Gene3D" id="2.60.120.380">
    <property type="match status" value="1"/>
</dbReference>
<keyword evidence="2 5" id="KW-0645">Protease</keyword>
<dbReference type="Proteomes" id="UP001470230">
    <property type="component" value="Unassembled WGS sequence"/>
</dbReference>
<evidence type="ECO:0000256" key="1">
    <source>
        <dbReference type="ARBA" id="ARBA00011073"/>
    </source>
</evidence>
<dbReference type="PANTHER" id="PTHR43399">
    <property type="entry name" value="SUBTILISIN-RELATED"/>
    <property type="match status" value="1"/>
</dbReference>
<dbReference type="InterPro" id="IPR000209">
    <property type="entry name" value="Peptidase_S8/S53_dom"/>
</dbReference>
<evidence type="ECO:0000313" key="8">
    <source>
        <dbReference type="EMBL" id="KAK8885283.1"/>
    </source>
</evidence>
<keyword evidence="6" id="KW-1133">Transmembrane helix</keyword>
<dbReference type="InterPro" id="IPR051048">
    <property type="entry name" value="Peptidase_S8/S53_subtilisin"/>
</dbReference>
<evidence type="ECO:0000256" key="6">
    <source>
        <dbReference type="SAM" id="Phobius"/>
    </source>
</evidence>
<dbReference type="PRINTS" id="PR00723">
    <property type="entry name" value="SUBTILISIN"/>
</dbReference>
<comment type="caution">
    <text evidence="8">The sequence shown here is derived from an EMBL/GenBank/DDBJ whole genome shotgun (WGS) entry which is preliminary data.</text>
</comment>
<sequence>MPFQFAQSIPSIKASTSSNLPPKCGWFLIQFLTTLSSIQFKQFQQRYNLTLETKYQINSYSYEQYLTAFQVEKLLNDPLVSLKPLFKDFTRNLKHKLELSNKCLIRSIHNWSPLDSSIGYKKISSDIYIVKTSCSHLSNDRRIKSMNNYKPRKLLNRYLTGFIQSGSEEGVFENGSYVSPHPFYDIGIHGENQIISITDSGVDVLHNFFYDPKYNKIQVNRTYSDHRKIYAYYSVADSTDVEQGHGTHVSGIALGEALDSESSISLYNGVAPKAKLFFLDIGDSSDEESLSGEFEGDEIYKLMSQKGVSICSNSWGYDSSEDTHIMTVEYDKYAYDNQEMLFVFASGNEGSDDDMKEAYIYYTVNSPGDSKNCLSIGSTKYTRLSTIEDERDWVIEIDGKDILSADPEDIGTDPWEFTLGTTKIKQNNLSIHFYNKETSPKISTFKDTIVYLENDMQNFCQNAKEVAGKGATAIIHHNTIYLPDCSKSSKILNASYIKNSKEKFKKSKINSKYSFDYEYFYGYISIPVFSITDSIDQNSKLASIIPKPTASFDDDNMAISVFSSLGPSVYGINKPDIVVPGEYVISAQSASHTNKNPLPATYDTLMAQSGTSMATPAAAGLAALARQYFTDGFYPSRKSNSNDASLFKSITSTFIRAVLINSAKPFDLIKNIAVSPSGPNIRTGFGVPNLSDALLLNPLRVVRNNQIRSNEKHNYPLNVQYKNGTELKVTMAFIDPPISEESTVPHFADLNLHLVSPSGRLYTGNGYKNNQTEMSNTIERIIVPSNEIEIGLYQIIVTSTNFSDDLVDKINYSIVVNGPFDHFDFENNPAFLQISNERSCLQTSENSSNCQKCDVGCLNNGVCDTLTGRCKCDSNHVGFDCAIEVQQFALQKQYSLNLIPNEIIYAKIPIGFYNDQDKPTITASSNIKDAVYRISLSDKPFYSFSDPNVDSIIADGYQKISVPISLTGTEEEIKNSVLYLAFHTNSPEKITLTFKLTAEPVMTVSPTEPVSDQPENMEHQSIEDNSLISNIFLFLIFVSVILIIIAITYIVMLFVYRYRLKHQPILTG</sequence>
<dbReference type="InterPro" id="IPR034058">
    <property type="entry name" value="TagA/B/C/D_pept_dom"/>
</dbReference>
<dbReference type="PROSITE" id="PS00138">
    <property type="entry name" value="SUBTILASE_SER"/>
    <property type="match status" value="1"/>
</dbReference>
<feature type="active site" description="Charge relay system" evidence="5">
    <location>
        <position position="199"/>
    </location>
</feature>
<dbReference type="InterPro" id="IPR015500">
    <property type="entry name" value="Peptidase_S8_subtilisin-rel"/>
</dbReference>
<keyword evidence="4 5" id="KW-0720">Serine protease</keyword>
<feature type="transmembrane region" description="Helical" evidence="6">
    <location>
        <begin position="1031"/>
        <end position="1056"/>
    </location>
</feature>
<dbReference type="PROSITE" id="PS51892">
    <property type="entry name" value="SUBTILASE"/>
    <property type="match status" value="1"/>
</dbReference>
<evidence type="ECO:0000256" key="3">
    <source>
        <dbReference type="ARBA" id="ARBA00022801"/>
    </source>
</evidence>
<proteinExistence type="inferred from homology"/>
<dbReference type="PANTHER" id="PTHR43399:SF4">
    <property type="entry name" value="CELL WALL-ASSOCIATED PROTEASE"/>
    <property type="match status" value="1"/>
</dbReference>
<feature type="active site" description="Charge relay system" evidence="5">
    <location>
        <position position="612"/>
    </location>
</feature>
<dbReference type="CDD" id="cd04842">
    <property type="entry name" value="Peptidases_S8_Kp43_protease"/>
    <property type="match status" value="1"/>
</dbReference>
<evidence type="ECO:0000259" key="7">
    <source>
        <dbReference type="Pfam" id="PF00082"/>
    </source>
</evidence>
<feature type="domain" description="Peptidase S8/S53" evidence="7">
    <location>
        <begin position="190"/>
        <end position="670"/>
    </location>
</feature>
<keyword evidence="6" id="KW-0812">Transmembrane</keyword>
<name>A0ABR2K330_9EUKA</name>
<dbReference type="Pfam" id="PF00082">
    <property type="entry name" value="Peptidase_S8"/>
    <property type="match status" value="1"/>
</dbReference>
<dbReference type="InterPro" id="IPR023828">
    <property type="entry name" value="Peptidase_S8_Ser-AS"/>
</dbReference>
<evidence type="ECO:0000256" key="2">
    <source>
        <dbReference type="ARBA" id="ARBA00022670"/>
    </source>
</evidence>
<reference evidence="8 9" key="1">
    <citation type="submission" date="2024-04" db="EMBL/GenBank/DDBJ databases">
        <title>Tritrichomonas musculus Genome.</title>
        <authorList>
            <person name="Alves-Ferreira E."/>
            <person name="Grigg M."/>
            <person name="Lorenzi H."/>
            <person name="Galac M."/>
        </authorList>
    </citation>
    <scope>NUCLEOTIDE SEQUENCE [LARGE SCALE GENOMIC DNA]</scope>
    <source>
        <strain evidence="8 9">EAF2021</strain>
    </source>
</reference>
<accession>A0ABR2K330</accession>
<evidence type="ECO:0000313" key="9">
    <source>
        <dbReference type="Proteomes" id="UP001470230"/>
    </source>
</evidence>
<dbReference type="EMBL" id="JAPFFF010000007">
    <property type="protein sequence ID" value="KAK8885283.1"/>
    <property type="molecule type" value="Genomic_DNA"/>
</dbReference>
<evidence type="ECO:0000256" key="5">
    <source>
        <dbReference type="PROSITE-ProRule" id="PRU01240"/>
    </source>
</evidence>
<keyword evidence="9" id="KW-1185">Reference proteome</keyword>
<dbReference type="PROSITE" id="PS00137">
    <property type="entry name" value="SUBTILASE_HIS"/>
    <property type="match status" value="1"/>
</dbReference>
<evidence type="ECO:0000256" key="4">
    <source>
        <dbReference type="ARBA" id="ARBA00022825"/>
    </source>
</evidence>
<feature type="active site" description="Charge relay system" evidence="5">
    <location>
        <position position="245"/>
    </location>
</feature>
<organism evidence="8 9">
    <name type="scientific">Tritrichomonas musculus</name>
    <dbReference type="NCBI Taxonomy" id="1915356"/>
    <lineage>
        <taxon>Eukaryota</taxon>
        <taxon>Metamonada</taxon>
        <taxon>Parabasalia</taxon>
        <taxon>Tritrichomonadida</taxon>
        <taxon>Tritrichomonadidae</taxon>
        <taxon>Tritrichomonas</taxon>
    </lineage>
</organism>
<dbReference type="InterPro" id="IPR022398">
    <property type="entry name" value="Peptidase_S8_His-AS"/>
</dbReference>
<dbReference type="Gene3D" id="3.40.50.200">
    <property type="entry name" value="Peptidase S8/S53 domain"/>
    <property type="match status" value="2"/>
</dbReference>
<gene>
    <name evidence="8" type="ORF">M9Y10_040729</name>
</gene>
<keyword evidence="6" id="KW-0472">Membrane</keyword>